<comment type="similarity">
    <text evidence="2">Belongs to the peptidase C19 family.</text>
</comment>
<dbReference type="STRING" id="1754191.A0A1Y1VGT2"/>
<dbReference type="InterPro" id="IPR013083">
    <property type="entry name" value="Znf_RING/FYVE/PHD"/>
</dbReference>
<dbReference type="GO" id="GO:0006508">
    <property type="term" value="P:proteolysis"/>
    <property type="evidence" value="ECO:0007669"/>
    <property type="project" value="UniProtKB-KW"/>
</dbReference>
<dbReference type="GO" id="GO:0008270">
    <property type="term" value="F:zinc ion binding"/>
    <property type="evidence" value="ECO:0007669"/>
    <property type="project" value="UniProtKB-KW"/>
</dbReference>
<dbReference type="OrthoDB" id="420187at2759"/>
<feature type="region of interest" description="Disordered" evidence="12">
    <location>
        <begin position="412"/>
        <end position="438"/>
    </location>
</feature>
<evidence type="ECO:0000256" key="4">
    <source>
        <dbReference type="ARBA" id="ARBA00022670"/>
    </source>
</evidence>
<dbReference type="GO" id="GO:0016579">
    <property type="term" value="P:protein deubiquitination"/>
    <property type="evidence" value="ECO:0007669"/>
    <property type="project" value="InterPro"/>
</dbReference>
<proteinExistence type="inferred from homology"/>
<evidence type="ECO:0000256" key="2">
    <source>
        <dbReference type="ARBA" id="ARBA00009085"/>
    </source>
</evidence>
<evidence type="ECO:0000256" key="1">
    <source>
        <dbReference type="ARBA" id="ARBA00000707"/>
    </source>
</evidence>
<keyword evidence="16" id="KW-1185">Reference proteome</keyword>
<evidence type="ECO:0000256" key="10">
    <source>
        <dbReference type="ARBA" id="ARBA00022833"/>
    </source>
</evidence>
<dbReference type="PROSITE" id="PS00973">
    <property type="entry name" value="USP_2"/>
    <property type="match status" value="1"/>
</dbReference>
<dbReference type="Gene3D" id="3.90.70.10">
    <property type="entry name" value="Cysteine proteinases"/>
    <property type="match status" value="1"/>
</dbReference>
<gene>
    <name evidence="15" type="ORF">BCR36DRAFT_367773</name>
</gene>
<evidence type="ECO:0000313" key="15">
    <source>
        <dbReference type="EMBL" id="ORX55937.1"/>
    </source>
</evidence>
<keyword evidence="7" id="KW-0833">Ubl conjugation pathway</keyword>
<dbReference type="SUPFAM" id="SSF54001">
    <property type="entry name" value="Cysteine proteinases"/>
    <property type="match status" value="1"/>
</dbReference>
<keyword evidence="9" id="KW-0788">Thiol protease</keyword>
<organism evidence="15 16">
    <name type="scientific">Piromyces finnis</name>
    <dbReference type="NCBI Taxonomy" id="1754191"/>
    <lineage>
        <taxon>Eukaryota</taxon>
        <taxon>Fungi</taxon>
        <taxon>Fungi incertae sedis</taxon>
        <taxon>Chytridiomycota</taxon>
        <taxon>Chytridiomycota incertae sedis</taxon>
        <taxon>Neocallimastigomycetes</taxon>
        <taxon>Neocallimastigales</taxon>
        <taxon>Neocallimastigaceae</taxon>
        <taxon>Piromyces</taxon>
    </lineage>
</organism>
<keyword evidence="5" id="KW-0479">Metal-binding</keyword>
<keyword evidence="10" id="KW-0862">Zinc</keyword>
<reference evidence="15 16" key="1">
    <citation type="submission" date="2016-08" db="EMBL/GenBank/DDBJ databases">
        <title>Genomes of anaerobic fungi encode conserved fungal cellulosomes for biomass hydrolysis.</title>
        <authorList>
            <consortium name="DOE Joint Genome Institute"/>
            <person name="Haitjema C.H."/>
            <person name="Gilmore S.P."/>
            <person name="Henske J.K."/>
            <person name="Solomon K.V."/>
            <person name="De Groot R."/>
            <person name="Kuo A."/>
            <person name="Mondo S.J."/>
            <person name="Salamov A.A."/>
            <person name="Labutti K."/>
            <person name="Zhao Z."/>
            <person name="Chiniquy J."/>
            <person name="Barry K."/>
            <person name="Brewer H.M."/>
            <person name="Purvine S.O."/>
            <person name="Wright A.T."/>
            <person name="Boxma B."/>
            <person name="Van Alen T."/>
            <person name="Hackstein J.H."/>
            <person name="Baker S.E."/>
            <person name="Grigoriev I.V."/>
            <person name="O'Malley M.A."/>
        </authorList>
    </citation>
    <scope>NUCLEOTIDE SEQUENCE [LARGE SCALE GENOMIC DNA]</scope>
    <source>
        <strain evidence="16">finn</strain>
    </source>
</reference>
<keyword evidence="6 11" id="KW-0863">Zinc-finger</keyword>
<dbReference type="EC" id="3.4.19.12" evidence="3"/>
<feature type="compositionally biased region" description="Basic and acidic residues" evidence="12">
    <location>
        <begin position="427"/>
        <end position="438"/>
    </location>
</feature>
<evidence type="ECO:0000256" key="5">
    <source>
        <dbReference type="ARBA" id="ARBA00022723"/>
    </source>
</evidence>
<evidence type="ECO:0000256" key="6">
    <source>
        <dbReference type="ARBA" id="ARBA00022771"/>
    </source>
</evidence>
<protein>
    <recommendedName>
        <fullName evidence="3">ubiquitinyl hydrolase 1</fullName>
        <ecNumber evidence="3">3.4.19.12</ecNumber>
    </recommendedName>
</protein>
<evidence type="ECO:0000256" key="7">
    <source>
        <dbReference type="ARBA" id="ARBA00022786"/>
    </source>
</evidence>
<dbReference type="InterPro" id="IPR001607">
    <property type="entry name" value="Znf_UBP"/>
</dbReference>
<dbReference type="InterPro" id="IPR001394">
    <property type="entry name" value="Peptidase_C19_UCH"/>
</dbReference>
<dbReference type="AlphaFoldDB" id="A0A1Y1VGT2"/>
<evidence type="ECO:0000256" key="12">
    <source>
        <dbReference type="SAM" id="MobiDB-lite"/>
    </source>
</evidence>
<keyword evidence="8" id="KW-0378">Hydrolase</keyword>
<comment type="caution">
    <text evidence="15">The sequence shown here is derived from an EMBL/GenBank/DDBJ whole genome shotgun (WGS) entry which is preliminary data.</text>
</comment>
<dbReference type="Gene3D" id="3.30.40.10">
    <property type="entry name" value="Zinc/RING finger domain, C3HC4 (zinc finger)"/>
    <property type="match status" value="1"/>
</dbReference>
<dbReference type="PANTHER" id="PTHR24006">
    <property type="entry name" value="UBIQUITIN CARBOXYL-TERMINAL HYDROLASE"/>
    <property type="match status" value="1"/>
</dbReference>
<dbReference type="PROSITE" id="PS50271">
    <property type="entry name" value="ZF_UBP"/>
    <property type="match status" value="1"/>
</dbReference>
<evidence type="ECO:0000256" key="9">
    <source>
        <dbReference type="ARBA" id="ARBA00022807"/>
    </source>
</evidence>
<accession>A0A1Y1VGT2</accession>
<evidence type="ECO:0000256" key="11">
    <source>
        <dbReference type="PROSITE-ProRule" id="PRU00502"/>
    </source>
</evidence>
<reference evidence="15 16" key="2">
    <citation type="submission" date="2016-08" db="EMBL/GenBank/DDBJ databases">
        <title>Pervasive Adenine N6-methylation of Active Genes in Fungi.</title>
        <authorList>
            <consortium name="DOE Joint Genome Institute"/>
            <person name="Mondo S.J."/>
            <person name="Dannebaum R.O."/>
            <person name="Kuo R.C."/>
            <person name="Labutti K."/>
            <person name="Haridas S."/>
            <person name="Kuo A."/>
            <person name="Salamov A."/>
            <person name="Ahrendt S.R."/>
            <person name="Lipzen A."/>
            <person name="Sullivan W."/>
            <person name="Andreopoulos W.B."/>
            <person name="Clum A."/>
            <person name="Lindquist E."/>
            <person name="Daum C."/>
            <person name="Ramamoorthy G.K."/>
            <person name="Gryganskyi A."/>
            <person name="Culley D."/>
            <person name="Magnuson J.K."/>
            <person name="James T.Y."/>
            <person name="O'Malley M.A."/>
            <person name="Stajich J.E."/>
            <person name="Spatafora J.W."/>
            <person name="Visel A."/>
            <person name="Grigoriev I.V."/>
        </authorList>
    </citation>
    <scope>NUCLEOTIDE SEQUENCE [LARGE SCALE GENOMIC DNA]</scope>
    <source>
        <strain evidence="16">finn</strain>
    </source>
</reference>
<feature type="domain" description="UBP-type" evidence="14">
    <location>
        <begin position="1"/>
        <end position="78"/>
    </location>
</feature>
<dbReference type="GO" id="GO:0005634">
    <property type="term" value="C:nucleus"/>
    <property type="evidence" value="ECO:0007669"/>
    <property type="project" value="TreeGrafter"/>
</dbReference>
<feature type="domain" description="USP" evidence="13">
    <location>
        <begin position="106"/>
        <end position="569"/>
    </location>
</feature>
<evidence type="ECO:0000259" key="14">
    <source>
        <dbReference type="PROSITE" id="PS50271"/>
    </source>
</evidence>
<evidence type="ECO:0000256" key="8">
    <source>
        <dbReference type="ARBA" id="ARBA00022801"/>
    </source>
</evidence>
<evidence type="ECO:0000313" key="16">
    <source>
        <dbReference type="Proteomes" id="UP000193719"/>
    </source>
</evidence>
<dbReference type="InterPro" id="IPR018200">
    <property type="entry name" value="USP_CS"/>
</dbReference>
<dbReference type="Pfam" id="PF02148">
    <property type="entry name" value="zf-UBP"/>
    <property type="match status" value="1"/>
</dbReference>
<feature type="compositionally biased region" description="Acidic residues" evidence="12">
    <location>
        <begin position="413"/>
        <end position="426"/>
    </location>
</feature>
<dbReference type="EMBL" id="MCFH01000008">
    <property type="protein sequence ID" value="ORX55937.1"/>
    <property type="molecule type" value="Genomic_DNA"/>
</dbReference>
<evidence type="ECO:0000259" key="13">
    <source>
        <dbReference type="PROSITE" id="PS50235"/>
    </source>
</evidence>
<dbReference type="Pfam" id="PF00443">
    <property type="entry name" value="UCH"/>
    <property type="match status" value="1"/>
</dbReference>
<dbReference type="GO" id="GO:0005829">
    <property type="term" value="C:cytosol"/>
    <property type="evidence" value="ECO:0007669"/>
    <property type="project" value="TreeGrafter"/>
</dbReference>
<keyword evidence="4" id="KW-0645">Protease</keyword>
<name>A0A1Y1VGT2_9FUNG</name>
<dbReference type="GO" id="GO:0004843">
    <property type="term" value="F:cysteine-type deubiquitinase activity"/>
    <property type="evidence" value="ECO:0007669"/>
    <property type="project" value="UniProtKB-EC"/>
</dbReference>
<dbReference type="PANTHER" id="PTHR24006:SF888">
    <property type="entry name" value="UBIQUITIN CARBOXYL-TERMINAL HYDROLASE 30"/>
    <property type="match status" value="1"/>
</dbReference>
<dbReference type="InterPro" id="IPR038765">
    <property type="entry name" value="Papain-like_cys_pep_sf"/>
</dbReference>
<dbReference type="SUPFAM" id="SSF57850">
    <property type="entry name" value="RING/U-box"/>
    <property type="match status" value="1"/>
</dbReference>
<dbReference type="InterPro" id="IPR028889">
    <property type="entry name" value="USP"/>
</dbReference>
<comment type="catalytic activity">
    <reaction evidence="1">
        <text>Thiol-dependent hydrolysis of ester, thioester, amide, peptide and isopeptide bonds formed by the C-terminal Gly of ubiquitin (a 76-residue protein attached to proteins as an intracellular targeting signal).</text>
        <dbReference type="EC" id="3.4.19.12"/>
    </reaction>
</comment>
<evidence type="ECO:0000256" key="3">
    <source>
        <dbReference type="ARBA" id="ARBA00012759"/>
    </source>
</evidence>
<dbReference type="InterPro" id="IPR050164">
    <property type="entry name" value="Peptidase_C19"/>
</dbReference>
<sequence length="570" mass="67361">MKDKTEFKDNFMCLFCAKLFCGNHDENHTEKHYKSVGHCVFINPKSKACYCFSCKEEIAVGKNKNLILNEVKNFVETYEKKKRMEEMKEIHKERYMENAKKSIIYPGLRNLRQTCFFNSVMQCLTYTKPFEDIINDKLKIEEGPLTDAFVQFLKTMHEKLKTNTEKQKEGVKISQEVFAPYDLFNQIIAKWSQYRGFQQQDSHELLRRLLDGIRDEQIEALKEKGEEKKKTFIDEIFGGRLVNCIICDSCNLINYTYEPLFDISVSIEDSKKKNNERGSTIGPDNSNIEEKLDNEEYPLVKDEKNKKDIKCILDDIIVEKNENSSVLSIRDCLKQFMDIDVLEGKEACICDNCTKIRYGENKETTKEKTKTNGKKNGKKFTVKYYQDCDEDYTHIKYYTAWDGKNILTFNNNEDSEEEDAIDNENEKEEKKEEKEEKEEKEKRKVVYRRIQKRYFIDEPPKILVINLKRFIQVGMYGRVRKSEKFVDFQPFLKLSPYLSPIKYDESVNPFYRLYGVVVHSGFGVQSGHYFAFISRNIGEWFYASDSIIKPSDWDEVKKSSPYLLFYERIK</sequence>
<dbReference type="PROSITE" id="PS50235">
    <property type="entry name" value="USP_3"/>
    <property type="match status" value="1"/>
</dbReference>
<dbReference type="Proteomes" id="UP000193719">
    <property type="component" value="Unassembled WGS sequence"/>
</dbReference>